<dbReference type="Pfam" id="PF02547">
    <property type="entry name" value="Queuosine_synth"/>
    <property type="match status" value="1"/>
</dbReference>
<keyword evidence="2 5" id="KW-0808">Transferase</keyword>
<evidence type="ECO:0000256" key="1">
    <source>
        <dbReference type="ARBA" id="ARBA00022490"/>
    </source>
</evidence>
<evidence type="ECO:0000313" key="6">
    <source>
        <dbReference type="Proteomes" id="UP000264062"/>
    </source>
</evidence>
<reference evidence="5 6" key="1">
    <citation type="journal article" date="2018" name="Nat. Biotechnol.">
        <title>A standardized bacterial taxonomy based on genome phylogeny substantially revises the tree of life.</title>
        <authorList>
            <person name="Parks D.H."/>
            <person name="Chuvochina M."/>
            <person name="Waite D.W."/>
            <person name="Rinke C."/>
            <person name="Skarshewski A."/>
            <person name="Chaumeil P.A."/>
            <person name="Hugenholtz P."/>
        </authorList>
    </citation>
    <scope>NUCLEOTIDE SEQUENCE [LARGE SCALE GENOMIC DNA]</scope>
    <source>
        <strain evidence="5">UBA9956</strain>
    </source>
</reference>
<dbReference type="InterPro" id="IPR003699">
    <property type="entry name" value="QueA"/>
</dbReference>
<dbReference type="Proteomes" id="UP000264062">
    <property type="component" value="Unassembled WGS sequence"/>
</dbReference>
<proteinExistence type="predicted"/>
<dbReference type="GO" id="GO:0051075">
    <property type="term" value="F:S-adenosylmethionine:tRNA ribosyltransferase-isomerase activity"/>
    <property type="evidence" value="ECO:0007669"/>
    <property type="project" value="TreeGrafter"/>
</dbReference>
<organism evidence="5 6">
    <name type="scientific">candidate division WOR-3 bacterium</name>
    <dbReference type="NCBI Taxonomy" id="2052148"/>
    <lineage>
        <taxon>Bacteria</taxon>
        <taxon>Bacteria division WOR-3</taxon>
    </lineage>
</organism>
<dbReference type="PANTHER" id="PTHR30307:SF0">
    <property type="entry name" value="S-ADENOSYLMETHIONINE:TRNA RIBOSYLTRANSFERASE-ISOMERASE"/>
    <property type="match status" value="1"/>
</dbReference>
<evidence type="ECO:0000313" key="5">
    <source>
        <dbReference type="EMBL" id="HAV91986.1"/>
    </source>
</evidence>
<dbReference type="InterPro" id="IPR036100">
    <property type="entry name" value="QueA_sf"/>
</dbReference>
<keyword evidence="3" id="KW-0949">S-adenosyl-L-methionine</keyword>
<evidence type="ECO:0000256" key="4">
    <source>
        <dbReference type="ARBA" id="ARBA00022785"/>
    </source>
</evidence>
<comment type="caution">
    <text evidence="5">The sequence shown here is derived from an EMBL/GenBank/DDBJ whole genome shotgun (WGS) entry which is preliminary data.</text>
</comment>
<sequence length="180" mass="20755">MTSINEFDYILPKELIAYEPCRRGESRLLILNRKKKTFEESVTREIPSILEYPAVIARNTTRVVKTRFFAFKESGGRIEFLVLNPYEKGDKYNALIKRSSKLRIDDVLKIGGNSFVKLTGKKENIWNIKIESDLAMKEFFERYGHTPLPPYIKRSDLRSDEESYQTVYADTDGSSAAPTA</sequence>
<gene>
    <name evidence="5" type="ORF">DCW38_02255</name>
</gene>
<keyword evidence="5" id="KW-0413">Isomerase</keyword>
<protein>
    <submittedName>
        <fullName evidence="5">tRNA preQ1(34) S-adenosylmethionine ribosyltransferase-isomerase QueA</fullName>
    </submittedName>
</protein>
<keyword evidence="4" id="KW-0671">Queuosine biosynthesis</keyword>
<keyword evidence="1" id="KW-0963">Cytoplasm</keyword>
<dbReference type="PANTHER" id="PTHR30307">
    <property type="entry name" value="S-ADENOSYLMETHIONINE:TRNA RIBOSYLTRANSFERASE-ISOMERASE"/>
    <property type="match status" value="1"/>
</dbReference>
<dbReference type="EMBL" id="DMZY01000066">
    <property type="protein sequence ID" value="HAV91986.1"/>
    <property type="molecule type" value="Genomic_DNA"/>
</dbReference>
<dbReference type="InterPro" id="IPR042118">
    <property type="entry name" value="QueA_dom1"/>
</dbReference>
<dbReference type="Gene3D" id="3.40.1780.10">
    <property type="entry name" value="QueA-like"/>
    <property type="match status" value="1"/>
</dbReference>
<feature type="non-terminal residue" evidence="5">
    <location>
        <position position="180"/>
    </location>
</feature>
<dbReference type="AlphaFoldDB" id="A0A350H8X0"/>
<dbReference type="SUPFAM" id="SSF111337">
    <property type="entry name" value="QueA-like"/>
    <property type="match status" value="1"/>
</dbReference>
<evidence type="ECO:0000256" key="3">
    <source>
        <dbReference type="ARBA" id="ARBA00022691"/>
    </source>
</evidence>
<accession>A0A350H8X0</accession>
<dbReference type="Gene3D" id="2.40.10.240">
    <property type="entry name" value="QueA-like"/>
    <property type="match status" value="1"/>
</dbReference>
<dbReference type="GO" id="GO:0008616">
    <property type="term" value="P:tRNA queuosine(34) biosynthetic process"/>
    <property type="evidence" value="ECO:0007669"/>
    <property type="project" value="UniProtKB-KW"/>
</dbReference>
<name>A0A350H8X0_UNCW3</name>
<dbReference type="InterPro" id="IPR042119">
    <property type="entry name" value="QueA_dom2"/>
</dbReference>
<evidence type="ECO:0000256" key="2">
    <source>
        <dbReference type="ARBA" id="ARBA00022679"/>
    </source>
</evidence>